<evidence type="ECO:0000256" key="7">
    <source>
        <dbReference type="ARBA" id="ARBA00022679"/>
    </source>
</evidence>
<keyword evidence="11 20" id="KW-0547">Nucleotide-binding</keyword>
<evidence type="ECO:0000256" key="3">
    <source>
        <dbReference type="ARBA" id="ARBA00022475"/>
    </source>
</evidence>
<sequence>MSPPPPRLGLAAVATSWLLLAALCLPPGAYAVNEQGEALLRWKRSLTNGTGGAALETWRDSDASPCRWSGVACDARGNVVSLLIKSVDLGGPVPARVLRPLAPSLETLVLSGANLTGVIPGELGAYAALTTVDLSGNGLSGAVPAELCRLGKLRSLALHGNSLQGAIPDDIGNLTALTSLTLYDNDLSGAIPASIGKLKKLQVLRAGGNPALKGPLPAEIGGCTDLTMLGLAETGMSGNLPDTIGQLKKLQTLAIYTAMLAGPIPASIGNCTELTSLYLYQNSLSGPVPPQLGQLRKLQTVLLWQNQLVGTIPPVIGNCKELLLIDLSLNMLTGPIPRSFGGLSKLQQLQLSTNKLTGVIPPELSNCTSLTDVEVDNNELSGAIDVDFPRLRNLTLFYAWQNRLTGGVPASLAQCEGLQSLDLSYNNLTGPVPRELFALQNLTKLLLLSNELSGFIPPEIGNCTNLYRLRLNGNRLSGAIPAEIGNLKNLNFLDLGSNRLVGPLPAAMSGCDNLEFVDLHSNSLSGPLPDELPRSLQFVDISDNRLTGLLGPGIGRLPELTKLSLGKNRISGGIPPELGSCEKLQLLDLGDNALSGGIPPELSMLPFLEISLNLSCNRLSGEIPSQFGTLDKLGCLDLSYNQLSGSLAPLARLENLVTLNISYNSFSGELPDTPFFQKIPLSNIAGNHLLVVGAGADETSRRAAISALKLAMTILVAVSAFLLVTATYVLARSRRRNGGAMHGNAAEAWEVTLYQKLEFSVDDVVRGLSSANVIGTGSSGVVYRVELPNGEPLAVKKMWSSDEAGAFRNEISALGSIRHRNIVRLLGWGANRSTKLLFYTYLPNGSLSGFLHRGSVKGAADWAPRYEVALGVAHAVAYLHHDCLPAILHGDIKAMNVLLGPANEPYLADFGLARVLSGVVEPGSSAKLDTSRPRIAGSYGYIAPVTDRDILVGAEYASMQRITEKSDVYSFGVVVLEILTGRHPLDPTLPGGTHLVQWVREHMQAKRGVAELLDPRLRGKQEAQVQEMLQVFAVAMLCISHRADDRPAMKDVVALLKEVRRPPESAADEGKEQPRGAPAPCPAGQQRSPARSALPMGGSSNCSFAMSDYSS</sequence>
<keyword evidence="16 22" id="KW-0472">Membrane</keyword>
<dbReference type="Proteomes" id="UP000324705">
    <property type="component" value="Chromosome 7A"/>
</dbReference>
<dbReference type="FunFam" id="3.80.10.10:FF:000854">
    <property type="entry name" value="Putative LRR receptor-like serine/threonine-protein kinase"/>
    <property type="match status" value="1"/>
</dbReference>
<dbReference type="InterPro" id="IPR003591">
    <property type="entry name" value="Leu-rich_rpt_typical-subtyp"/>
</dbReference>
<dbReference type="FunFam" id="3.80.10.10:FF:000400">
    <property type="entry name" value="Nuclear pore complex protein NUP107"/>
    <property type="match status" value="1"/>
</dbReference>
<evidence type="ECO:0000256" key="8">
    <source>
        <dbReference type="ARBA" id="ARBA00022692"/>
    </source>
</evidence>
<feature type="compositionally biased region" description="Basic and acidic residues" evidence="21">
    <location>
        <begin position="1060"/>
        <end position="1074"/>
    </location>
</feature>
<feature type="domain" description="Protein kinase" evidence="24">
    <location>
        <begin position="768"/>
        <end position="1059"/>
    </location>
</feature>
<evidence type="ECO:0000259" key="24">
    <source>
        <dbReference type="PROSITE" id="PS50011"/>
    </source>
</evidence>
<dbReference type="PANTHER" id="PTHR27000:SF697">
    <property type="entry name" value="LEUCINE-RICH REPEAT RECEPTOR PROTEIN KINASE FAMILY PROTEIN-RELATED"/>
    <property type="match status" value="1"/>
</dbReference>
<reference evidence="25 26" key="1">
    <citation type="submission" date="2017-09" db="EMBL/GenBank/DDBJ databases">
        <authorList>
            <consortium name="International Durum Wheat Genome Sequencing Consortium (IDWGSC)"/>
            <person name="Milanesi L."/>
        </authorList>
    </citation>
    <scope>NUCLEOTIDE SEQUENCE [LARGE SCALE GENOMIC DNA]</scope>
    <source>
        <strain evidence="26">cv. Svevo</strain>
    </source>
</reference>
<evidence type="ECO:0000256" key="13">
    <source>
        <dbReference type="ARBA" id="ARBA00022840"/>
    </source>
</evidence>
<evidence type="ECO:0000256" key="2">
    <source>
        <dbReference type="ARBA" id="ARBA00008684"/>
    </source>
</evidence>
<feature type="chain" id="PRO_5040510965" description="Protein kinase domain-containing protein" evidence="23">
    <location>
        <begin position="32"/>
        <end position="1111"/>
    </location>
</feature>
<feature type="binding site" evidence="20">
    <location>
        <position position="797"/>
    </location>
    <ligand>
        <name>ATP</name>
        <dbReference type="ChEBI" id="CHEBI:30616"/>
    </ligand>
</feature>
<organism evidence="25 26">
    <name type="scientific">Triticum turgidum subsp. durum</name>
    <name type="common">Durum wheat</name>
    <name type="synonym">Triticum durum</name>
    <dbReference type="NCBI Taxonomy" id="4567"/>
    <lineage>
        <taxon>Eukaryota</taxon>
        <taxon>Viridiplantae</taxon>
        <taxon>Streptophyta</taxon>
        <taxon>Embryophyta</taxon>
        <taxon>Tracheophyta</taxon>
        <taxon>Spermatophyta</taxon>
        <taxon>Magnoliopsida</taxon>
        <taxon>Liliopsida</taxon>
        <taxon>Poales</taxon>
        <taxon>Poaceae</taxon>
        <taxon>BOP clade</taxon>
        <taxon>Pooideae</taxon>
        <taxon>Triticodae</taxon>
        <taxon>Triticeae</taxon>
        <taxon>Triticinae</taxon>
        <taxon>Triticum</taxon>
    </lineage>
</organism>
<dbReference type="PROSITE" id="PS00108">
    <property type="entry name" value="PROTEIN_KINASE_ST"/>
    <property type="match status" value="1"/>
</dbReference>
<dbReference type="FunFam" id="1.10.510.10:FF:000276">
    <property type="entry name" value="LRR receptor-like serine/threonine-protein kinase RCH1"/>
    <property type="match status" value="1"/>
</dbReference>
<dbReference type="InterPro" id="IPR017441">
    <property type="entry name" value="Protein_kinase_ATP_BS"/>
</dbReference>
<dbReference type="Gene3D" id="1.10.510.10">
    <property type="entry name" value="Transferase(Phosphotransferase) domain 1"/>
    <property type="match status" value="1"/>
</dbReference>
<keyword evidence="12" id="KW-0418">Kinase</keyword>
<dbReference type="FunFam" id="3.80.10.10:FF:000270">
    <property type="entry name" value="Putative LRR receptor-like serine/threonine-protein kinase"/>
    <property type="match status" value="1"/>
</dbReference>
<dbReference type="SUPFAM" id="SSF56112">
    <property type="entry name" value="Protein kinase-like (PK-like)"/>
    <property type="match status" value="1"/>
</dbReference>
<evidence type="ECO:0000313" key="25">
    <source>
        <dbReference type="EMBL" id="VAI73622.1"/>
    </source>
</evidence>
<dbReference type="GO" id="GO:0001653">
    <property type="term" value="F:peptide receptor activity"/>
    <property type="evidence" value="ECO:0007669"/>
    <property type="project" value="UniProtKB-ARBA"/>
</dbReference>
<feature type="compositionally biased region" description="Polar residues" evidence="21">
    <location>
        <begin position="1098"/>
        <end position="1111"/>
    </location>
</feature>
<dbReference type="InterPro" id="IPR008271">
    <property type="entry name" value="Ser/Thr_kinase_AS"/>
</dbReference>
<dbReference type="InterPro" id="IPR001611">
    <property type="entry name" value="Leu-rich_rpt"/>
</dbReference>
<evidence type="ECO:0000256" key="21">
    <source>
        <dbReference type="SAM" id="MobiDB-lite"/>
    </source>
</evidence>
<evidence type="ECO:0000256" key="19">
    <source>
        <dbReference type="ARBA" id="ARBA00023180"/>
    </source>
</evidence>
<evidence type="ECO:0000256" key="1">
    <source>
        <dbReference type="ARBA" id="ARBA00004251"/>
    </source>
</evidence>
<comment type="similarity">
    <text evidence="2">Belongs to the protein kinase superfamily. Ser/Thr protein kinase family.</text>
</comment>
<evidence type="ECO:0000256" key="17">
    <source>
        <dbReference type="ARBA" id="ARBA00023157"/>
    </source>
</evidence>
<keyword evidence="5" id="KW-0597">Phosphoprotein</keyword>
<protein>
    <recommendedName>
        <fullName evidence="24">Protein kinase domain-containing protein</fullName>
    </recommendedName>
</protein>
<dbReference type="PANTHER" id="PTHR27000">
    <property type="entry name" value="LEUCINE-RICH REPEAT RECEPTOR-LIKE PROTEIN KINASE FAMILY PROTEIN-RELATED"/>
    <property type="match status" value="1"/>
</dbReference>
<dbReference type="EMBL" id="LT934123">
    <property type="protein sequence ID" value="VAI73622.1"/>
    <property type="molecule type" value="Genomic_DNA"/>
</dbReference>
<dbReference type="GO" id="GO:0010074">
    <property type="term" value="P:maintenance of meristem identity"/>
    <property type="evidence" value="ECO:0007669"/>
    <property type="project" value="UniProtKB-ARBA"/>
</dbReference>
<keyword evidence="19" id="KW-0325">Glycoprotein</keyword>
<evidence type="ECO:0000256" key="14">
    <source>
        <dbReference type="ARBA" id="ARBA00022843"/>
    </source>
</evidence>
<keyword evidence="4" id="KW-0723">Serine/threonine-protein kinase</keyword>
<evidence type="ECO:0000256" key="12">
    <source>
        <dbReference type="ARBA" id="ARBA00022777"/>
    </source>
</evidence>
<comment type="subcellular location">
    <subcellularLocation>
        <location evidence="1">Cell membrane</location>
        <topology evidence="1">Single-pass type I membrane protein</topology>
    </subcellularLocation>
</comment>
<evidence type="ECO:0000256" key="5">
    <source>
        <dbReference type="ARBA" id="ARBA00022553"/>
    </source>
</evidence>
<dbReference type="Pfam" id="PF13855">
    <property type="entry name" value="LRR_8"/>
    <property type="match status" value="2"/>
</dbReference>
<dbReference type="InterPro" id="IPR000719">
    <property type="entry name" value="Prot_kinase_dom"/>
</dbReference>
<dbReference type="InterPro" id="IPR032675">
    <property type="entry name" value="LRR_dom_sf"/>
</dbReference>
<dbReference type="GO" id="GO:0004674">
    <property type="term" value="F:protein serine/threonine kinase activity"/>
    <property type="evidence" value="ECO:0007669"/>
    <property type="project" value="UniProtKB-KW"/>
</dbReference>
<evidence type="ECO:0000256" key="18">
    <source>
        <dbReference type="ARBA" id="ARBA00023170"/>
    </source>
</evidence>
<evidence type="ECO:0000256" key="6">
    <source>
        <dbReference type="ARBA" id="ARBA00022614"/>
    </source>
</evidence>
<keyword evidence="15 22" id="KW-1133">Transmembrane helix</keyword>
<keyword evidence="9 23" id="KW-0732">Signal</keyword>
<dbReference type="PROSITE" id="PS51450">
    <property type="entry name" value="LRR"/>
    <property type="match status" value="1"/>
</dbReference>
<dbReference type="PROSITE" id="PS50011">
    <property type="entry name" value="PROTEIN_KINASE_DOM"/>
    <property type="match status" value="1"/>
</dbReference>
<evidence type="ECO:0000256" key="9">
    <source>
        <dbReference type="ARBA" id="ARBA00022729"/>
    </source>
</evidence>
<dbReference type="GO" id="GO:0042277">
    <property type="term" value="F:peptide binding"/>
    <property type="evidence" value="ECO:0007669"/>
    <property type="project" value="UniProtKB-ARBA"/>
</dbReference>
<proteinExistence type="inferred from homology"/>
<evidence type="ECO:0000313" key="26">
    <source>
        <dbReference type="Proteomes" id="UP000324705"/>
    </source>
</evidence>
<dbReference type="SUPFAM" id="SSF52058">
    <property type="entry name" value="L domain-like"/>
    <property type="match status" value="2"/>
</dbReference>
<feature type="signal peptide" evidence="23">
    <location>
        <begin position="1"/>
        <end position="31"/>
    </location>
</feature>
<evidence type="ECO:0000256" key="15">
    <source>
        <dbReference type="ARBA" id="ARBA00022989"/>
    </source>
</evidence>
<feature type="transmembrane region" description="Helical" evidence="22">
    <location>
        <begin position="710"/>
        <end position="731"/>
    </location>
</feature>
<evidence type="ECO:0000256" key="22">
    <source>
        <dbReference type="SAM" id="Phobius"/>
    </source>
</evidence>
<evidence type="ECO:0000256" key="4">
    <source>
        <dbReference type="ARBA" id="ARBA00022527"/>
    </source>
</evidence>
<dbReference type="OMA" id="TDPAMHE"/>
<dbReference type="PROSITE" id="PS00107">
    <property type="entry name" value="PROTEIN_KINASE_ATP"/>
    <property type="match status" value="1"/>
</dbReference>
<dbReference type="SMART" id="SM00369">
    <property type="entry name" value="LRR_TYP"/>
    <property type="match status" value="8"/>
</dbReference>
<dbReference type="Gene3D" id="3.80.10.10">
    <property type="entry name" value="Ribonuclease Inhibitor"/>
    <property type="match status" value="6"/>
</dbReference>
<dbReference type="GO" id="GO:0010082">
    <property type="term" value="P:regulation of root meristem growth"/>
    <property type="evidence" value="ECO:0007669"/>
    <property type="project" value="UniProtKB-ARBA"/>
</dbReference>
<name>A0A9R1BM00_TRITD</name>
<dbReference type="Gramene" id="TRITD7Av1G086020.3">
    <property type="protein sequence ID" value="TRITD7Av1G086020.3"/>
    <property type="gene ID" value="TRITD7Av1G086020"/>
</dbReference>
<dbReference type="FunFam" id="3.30.200.20:FF:000642">
    <property type="entry name" value="Putative LRR receptor-like serine/threonine-protein kinase"/>
    <property type="match status" value="1"/>
</dbReference>
<dbReference type="InterPro" id="IPR013210">
    <property type="entry name" value="LRR_N_plant-typ"/>
</dbReference>
<dbReference type="SMART" id="SM00220">
    <property type="entry name" value="S_TKc"/>
    <property type="match status" value="1"/>
</dbReference>
<keyword evidence="10" id="KW-0677">Repeat</keyword>
<dbReference type="SUPFAM" id="SSF52047">
    <property type="entry name" value="RNI-like"/>
    <property type="match status" value="1"/>
</dbReference>
<keyword evidence="17" id="KW-1015">Disulfide bond</keyword>
<feature type="region of interest" description="Disordered" evidence="21">
    <location>
        <begin position="1060"/>
        <end position="1111"/>
    </location>
</feature>
<keyword evidence="14" id="KW-0832">Ubl conjugation</keyword>
<dbReference type="GO" id="GO:0005886">
    <property type="term" value="C:plasma membrane"/>
    <property type="evidence" value="ECO:0007669"/>
    <property type="project" value="UniProtKB-SubCell"/>
</dbReference>
<dbReference type="InterPro" id="IPR011009">
    <property type="entry name" value="Kinase-like_dom_sf"/>
</dbReference>
<dbReference type="GO" id="GO:0005524">
    <property type="term" value="F:ATP binding"/>
    <property type="evidence" value="ECO:0007669"/>
    <property type="project" value="UniProtKB-UniRule"/>
</dbReference>
<keyword evidence="3" id="KW-1003">Cell membrane</keyword>
<keyword evidence="26" id="KW-1185">Reference proteome</keyword>
<evidence type="ECO:0000256" key="23">
    <source>
        <dbReference type="SAM" id="SignalP"/>
    </source>
</evidence>
<dbReference type="Pfam" id="PF08263">
    <property type="entry name" value="LRRNT_2"/>
    <property type="match status" value="1"/>
</dbReference>
<evidence type="ECO:0000256" key="10">
    <source>
        <dbReference type="ARBA" id="ARBA00022737"/>
    </source>
</evidence>
<keyword evidence="13 20" id="KW-0067">ATP-binding</keyword>
<keyword evidence="7" id="KW-0808">Transferase</keyword>
<keyword evidence="6" id="KW-0433">Leucine-rich repeat</keyword>
<dbReference type="Gene3D" id="3.30.200.20">
    <property type="entry name" value="Phosphorylase Kinase, domain 1"/>
    <property type="match status" value="1"/>
</dbReference>
<keyword evidence="8 22" id="KW-0812">Transmembrane</keyword>
<dbReference type="AlphaFoldDB" id="A0A9R1BM00"/>
<evidence type="ECO:0000256" key="11">
    <source>
        <dbReference type="ARBA" id="ARBA00022741"/>
    </source>
</evidence>
<dbReference type="Pfam" id="PF00560">
    <property type="entry name" value="LRR_1"/>
    <property type="match status" value="9"/>
</dbReference>
<evidence type="ECO:0000256" key="16">
    <source>
        <dbReference type="ARBA" id="ARBA00023136"/>
    </source>
</evidence>
<dbReference type="FunFam" id="3.80.10.10:FF:001034">
    <property type="entry name" value="Leucine-rich receptor-like protein kinase family protein"/>
    <property type="match status" value="1"/>
</dbReference>
<keyword evidence="18" id="KW-0675">Receptor</keyword>
<dbReference type="Pfam" id="PF00069">
    <property type="entry name" value="Pkinase"/>
    <property type="match status" value="1"/>
</dbReference>
<accession>A0A9R1BM00</accession>
<evidence type="ECO:0000256" key="20">
    <source>
        <dbReference type="PROSITE-ProRule" id="PRU10141"/>
    </source>
</evidence>
<gene>
    <name evidence="25" type="ORF">TRITD_7Av1G086020</name>
</gene>